<accession>A0ACC1CNI1</accession>
<proteinExistence type="predicted"/>
<dbReference type="Proteomes" id="UP000824533">
    <property type="component" value="Linkage Group LG20"/>
</dbReference>
<dbReference type="EMBL" id="CM034406">
    <property type="protein sequence ID" value="KAJ0173130.1"/>
    <property type="molecule type" value="Genomic_DNA"/>
</dbReference>
<name>A0ACC1CNI1_9NEOP</name>
<evidence type="ECO:0000313" key="2">
    <source>
        <dbReference type="Proteomes" id="UP000824533"/>
    </source>
</evidence>
<comment type="caution">
    <text evidence="1">The sequence shown here is derived from an EMBL/GenBank/DDBJ whole genome shotgun (WGS) entry which is preliminary data.</text>
</comment>
<gene>
    <name evidence="1" type="ORF">K1T71_011306</name>
</gene>
<evidence type="ECO:0000313" key="1">
    <source>
        <dbReference type="EMBL" id="KAJ0173130.1"/>
    </source>
</evidence>
<sequence length="313" mass="36032">MESLPKNRILEFNHDVMAVLRGRYNLDKPGDMDKAINILQDWLNQQDHIANKTLAREYLERIIITQKGSIGRAKVAIDKMCTVRTLLPKFFENNNIRNISKNHEGILMQIFLPKQTKEHYRIFIPQVINNGLTSDILFAGMQSSVLFCDYMKAVDYNDGVILISDFTKIDIVSGMKAINVIEIRQVLTVFLEGFSVRVKAVHLISPSTAIDLLATFLKSLLKKKVADRFHVHKSMEELHQFVPKELLPADFGGDQKPLKEFFTDWIDLLSSEKTRALIEDIRNNKTDEKYRDAVQFNEQYMGMAGSFRTFTVD</sequence>
<protein>
    <submittedName>
        <fullName evidence="1">Uncharacterized protein</fullName>
    </submittedName>
</protein>
<organism evidence="1 2">
    <name type="scientific">Dendrolimus kikuchii</name>
    <dbReference type="NCBI Taxonomy" id="765133"/>
    <lineage>
        <taxon>Eukaryota</taxon>
        <taxon>Metazoa</taxon>
        <taxon>Ecdysozoa</taxon>
        <taxon>Arthropoda</taxon>
        <taxon>Hexapoda</taxon>
        <taxon>Insecta</taxon>
        <taxon>Pterygota</taxon>
        <taxon>Neoptera</taxon>
        <taxon>Endopterygota</taxon>
        <taxon>Lepidoptera</taxon>
        <taxon>Glossata</taxon>
        <taxon>Ditrysia</taxon>
        <taxon>Bombycoidea</taxon>
        <taxon>Lasiocampidae</taxon>
        <taxon>Dendrolimus</taxon>
    </lineage>
</organism>
<keyword evidence="2" id="KW-1185">Reference proteome</keyword>
<reference evidence="1 2" key="1">
    <citation type="journal article" date="2021" name="Front. Genet.">
        <title>Chromosome-Level Genome Assembly Reveals Significant Gene Expansion in the Toll and IMD Signaling Pathways of Dendrolimus kikuchii.</title>
        <authorList>
            <person name="Zhou J."/>
            <person name="Wu P."/>
            <person name="Xiong Z."/>
            <person name="Liu N."/>
            <person name="Zhao N."/>
            <person name="Ji M."/>
            <person name="Qiu Y."/>
            <person name="Yang B."/>
        </authorList>
    </citation>
    <scope>NUCLEOTIDE SEQUENCE [LARGE SCALE GENOMIC DNA]</scope>
    <source>
        <strain evidence="1">Ann1</strain>
    </source>
</reference>